<protein>
    <submittedName>
        <fullName evidence="7">Extracellular ligand-binding receptor</fullName>
    </submittedName>
</protein>
<evidence type="ECO:0000256" key="1">
    <source>
        <dbReference type="ARBA" id="ARBA00010062"/>
    </source>
</evidence>
<dbReference type="PATRIC" id="fig|1684.4.peg.1384"/>
<dbReference type="PROSITE" id="PS51257">
    <property type="entry name" value="PROKAR_LIPOPROTEIN"/>
    <property type="match status" value="1"/>
</dbReference>
<sequence length="396" mass="42890">MVITSKQHRQHRGTIRAMVALMTTMAMAGALSACGLGGDKGSSAGSSDHVTIAAIYPKTGLYAEYGKMFQQGFDLAKDQVNKKGGIQGKRLDIDYYDTQSDAKQDAAVAPKIASDKSVIAVVGDYSSPASSAASPIFQQAGLVHYGFNNSSPTFTNSGDHVWTPQISQKTYQEANAEAVSKRAKKISVVYIENDWGKESFQYFKEAAERLGVQIVYQSSYLPDSTDLTPILIPAKNAAPEAVVDIGYGPDGALVANTLRDKLDYKGPFFGGQETKEFLSLTGENAQGAIITGVFSATGTKDAKAKAFVKSFEDRYHTVPGNFEITAYQAIMDLAYAGEKTSPTREGIQEALSKVKDFPLYQGQGGTFRFNTKTRRADTIKPILLQVDQGKFKQIEE</sequence>
<dbReference type="EMBL" id="JWME01000011">
    <property type="protein sequence ID" value="KJY49978.1"/>
    <property type="molecule type" value="Genomic_DNA"/>
</dbReference>
<keyword evidence="7" id="KW-0675">Receptor</keyword>
<dbReference type="InterPro" id="IPR028082">
    <property type="entry name" value="Peripla_BP_I"/>
</dbReference>
<dbReference type="Gene3D" id="3.40.50.2300">
    <property type="match status" value="2"/>
</dbReference>
<dbReference type="Proteomes" id="UP000033648">
    <property type="component" value="Unassembled WGS sequence"/>
</dbReference>
<evidence type="ECO:0000256" key="4">
    <source>
        <dbReference type="ARBA" id="ARBA00022970"/>
    </source>
</evidence>
<evidence type="ECO:0000256" key="2">
    <source>
        <dbReference type="ARBA" id="ARBA00022448"/>
    </source>
</evidence>
<feature type="domain" description="Leucine-binding protein" evidence="6">
    <location>
        <begin position="50"/>
        <end position="376"/>
    </location>
</feature>
<dbReference type="PRINTS" id="PR00337">
    <property type="entry name" value="LEUILEVALBP"/>
</dbReference>
<evidence type="ECO:0000259" key="6">
    <source>
        <dbReference type="Pfam" id="PF13458"/>
    </source>
</evidence>
<dbReference type="PANTHER" id="PTHR30483">
    <property type="entry name" value="LEUCINE-SPECIFIC-BINDING PROTEIN"/>
    <property type="match status" value="1"/>
</dbReference>
<gene>
    <name evidence="7" type="ORF">JF69_12910</name>
</gene>
<dbReference type="InterPro" id="IPR051010">
    <property type="entry name" value="BCAA_transport"/>
</dbReference>
<reference evidence="7 8" key="1">
    <citation type="submission" date="2014-12" db="EMBL/GenBank/DDBJ databases">
        <title>Comparative genomics of the lactic acid bacteria isolated from the honey bee gut.</title>
        <authorList>
            <person name="Ellegaard K.M."/>
            <person name="Tamarit D."/>
            <person name="Javelind E."/>
            <person name="Olofsson T."/>
            <person name="Andersson S.G."/>
            <person name="Vasquez A."/>
        </authorList>
    </citation>
    <scope>NUCLEOTIDE SEQUENCE [LARGE SCALE GENOMIC DNA]</scope>
    <source>
        <strain evidence="7 8">Bin2</strain>
    </source>
</reference>
<keyword evidence="4" id="KW-0029">Amino-acid transport</keyword>
<dbReference type="InterPro" id="IPR028081">
    <property type="entry name" value="Leu-bd"/>
</dbReference>
<keyword evidence="3 5" id="KW-0732">Signal</keyword>
<dbReference type="InterPro" id="IPR000709">
    <property type="entry name" value="Leu_Ile_Val-bd"/>
</dbReference>
<feature type="chain" id="PRO_5002471900" evidence="5">
    <location>
        <begin position="29"/>
        <end position="396"/>
    </location>
</feature>
<dbReference type="GO" id="GO:0006865">
    <property type="term" value="P:amino acid transport"/>
    <property type="evidence" value="ECO:0007669"/>
    <property type="project" value="UniProtKB-KW"/>
</dbReference>
<accession>A0A0F4KVA1</accession>
<comment type="caution">
    <text evidence="7">The sequence shown here is derived from an EMBL/GenBank/DDBJ whole genome shotgun (WGS) entry which is preliminary data.</text>
</comment>
<feature type="signal peptide" evidence="5">
    <location>
        <begin position="1"/>
        <end position="28"/>
    </location>
</feature>
<keyword evidence="2" id="KW-0813">Transport</keyword>
<dbReference type="SUPFAM" id="SSF53822">
    <property type="entry name" value="Periplasmic binding protein-like I"/>
    <property type="match status" value="1"/>
</dbReference>
<evidence type="ECO:0000313" key="7">
    <source>
        <dbReference type="EMBL" id="KJY49978.1"/>
    </source>
</evidence>
<dbReference type="Pfam" id="PF13458">
    <property type="entry name" value="Peripla_BP_6"/>
    <property type="match status" value="1"/>
</dbReference>
<dbReference type="PANTHER" id="PTHR30483:SF6">
    <property type="entry name" value="PERIPLASMIC BINDING PROTEIN OF ABC TRANSPORTER FOR NATURAL AMINO ACIDS"/>
    <property type="match status" value="1"/>
</dbReference>
<comment type="similarity">
    <text evidence="1">Belongs to the leucine-binding protein family.</text>
</comment>
<evidence type="ECO:0000256" key="3">
    <source>
        <dbReference type="ARBA" id="ARBA00022729"/>
    </source>
</evidence>
<evidence type="ECO:0000256" key="5">
    <source>
        <dbReference type="SAM" id="SignalP"/>
    </source>
</evidence>
<dbReference type="AlphaFoldDB" id="A0A0F4KVA1"/>
<organism evidence="7 8">
    <name type="scientific">Bifidobacterium asteroides</name>
    <dbReference type="NCBI Taxonomy" id="1684"/>
    <lineage>
        <taxon>Bacteria</taxon>
        <taxon>Bacillati</taxon>
        <taxon>Actinomycetota</taxon>
        <taxon>Actinomycetes</taxon>
        <taxon>Bifidobacteriales</taxon>
        <taxon>Bifidobacteriaceae</taxon>
        <taxon>Bifidobacterium</taxon>
    </lineage>
</organism>
<evidence type="ECO:0000313" key="8">
    <source>
        <dbReference type="Proteomes" id="UP000033648"/>
    </source>
</evidence>
<dbReference type="CDD" id="cd06349">
    <property type="entry name" value="PBP1_ABC_HAAT-like"/>
    <property type="match status" value="1"/>
</dbReference>
<name>A0A0F4KVA1_9BIFI</name>
<proteinExistence type="inferred from homology"/>